<gene>
    <name evidence="1" type="ORF">FYJ24_02420</name>
</gene>
<dbReference type="Proteomes" id="UP000470875">
    <property type="component" value="Unassembled WGS sequence"/>
</dbReference>
<proteinExistence type="predicted"/>
<sequence>MLDTEKLRRLQGRLEGRPDRTDTGRLMPMTEKALRSTYPPAELVQAFLVERLLLVAGEPVRVEDGCVLAFTSLARLIEMDPQARPVQKSGIEAAMLAIGQDCPRLLVDGKWVIPRPAVEALAAGDSWLPPWEDAELQYDLGDSVRILPCTDPLVIEVSGSTRQEIEAHLLRISRLPRLGVAADRIEFRPVRL</sequence>
<protein>
    <submittedName>
        <fullName evidence="1">Uncharacterized protein</fullName>
    </submittedName>
</protein>
<organism evidence="1 2">
    <name type="scientific">Scrofimicrobium canadense</name>
    <dbReference type="NCBI Taxonomy" id="2652290"/>
    <lineage>
        <taxon>Bacteria</taxon>
        <taxon>Bacillati</taxon>
        <taxon>Actinomycetota</taxon>
        <taxon>Actinomycetes</taxon>
        <taxon>Actinomycetales</taxon>
        <taxon>Actinomycetaceae</taxon>
        <taxon>Scrofimicrobium</taxon>
    </lineage>
</organism>
<comment type="caution">
    <text evidence="1">The sequence shown here is derived from an EMBL/GenBank/DDBJ whole genome shotgun (WGS) entry which is preliminary data.</text>
</comment>
<accession>A0A6N7W5Z0</accession>
<keyword evidence="2" id="KW-1185">Reference proteome</keyword>
<evidence type="ECO:0000313" key="1">
    <source>
        <dbReference type="EMBL" id="MSS83636.1"/>
    </source>
</evidence>
<name>A0A6N7W5Z0_9ACTO</name>
<dbReference type="AlphaFoldDB" id="A0A6N7W5Z0"/>
<evidence type="ECO:0000313" key="2">
    <source>
        <dbReference type="Proteomes" id="UP000470875"/>
    </source>
</evidence>
<reference evidence="1 2" key="1">
    <citation type="submission" date="2019-08" db="EMBL/GenBank/DDBJ databases">
        <title>In-depth cultivation of the pig gut microbiome towards novel bacterial diversity and tailored functional studies.</title>
        <authorList>
            <person name="Wylensek D."/>
            <person name="Hitch T.C.A."/>
            <person name="Clavel T."/>
        </authorList>
    </citation>
    <scope>NUCLEOTIDE SEQUENCE [LARGE SCALE GENOMIC DNA]</scope>
    <source>
        <strain evidence="1 2">WB03_NA08</strain>
    </source>
</reference>
<dbReference type="EMBL" id="VULO01000002">
    <property type="protein sequence ID" value="MSS83636.1"/>
    <property type="molecule type" value="Genomic_DNA"/>
</dbReference>
<dbReference type="RefSeq" id="WP_154543213.1">
    <property type="nucleotide sequence ID" value="NZ_VULO01000002.1"/>
</dbReference>